<dbReference type="InterPro" id="IPR023772">
    <property type="entry name" value="DNA-bd_HTH_TetR-type_CS"/>
</dbReference>
<protein>
    <submittedName>
        <fullName evidence="6">TetR/AcrR family transcriptional regulator</fullName>
    </submittedName>
</protein>
<dbReference type="Pfam" id="PF00440">
    <property type="entry name" value="TetR_N"/>
    <property type="match status" value="1"/>
</dbReference>
<dbReference type="InterPro" id="IPR036271">
    <property type="entry name" value="Tet_transcr_reg_TetR-rel_C_sf"/>
</dbReference>
<dbReference type="InterPro" id="IPR001647">
    <property type="entry name" value="HTH_TetR"/>
</dbReference>
<dbReference type="InterPro" id="IPR054126">
    <property type="entry name" value="CprB_TetR_C"/>
</dbReference>
<dbReference type="Pfam" id="PF21935">
    <property type="entry name" value="TetR_C_45"/>
    <property type="match status" value="1"/>
</dbReference>
<dbReference type="Proteomes" id="UP000830115">
    <property type="component" value="Chromosome"/>
</dbReference>
<reference evidence="6" key="1">
    <citation type="submission" date="2021-10" db="EMBL/GenBank/DDBJ databases">
        <title>Streptomyces nigrumlapis sp.nov.,an antimicrobial producing actinobacterium isolated from Black Gobi rocks.</title>
        <authorList>
            <person name="Wen Y."/>
            <person name="Zhang W."/>
            <person name="Liu X.G."/>
        </authorList>
    </citation>
    <scope>NUCLEOTIDE SEQUENCE</scope>
    <source>
        <strain evidence="6">ST13-2-2</strain>
    </source>
</reference>
<dbReference type="EMBL" id="CP086322">
    <property type="protein sequence ID" value="UQA92843.1"/>
    <property type="molecule type" value="Genomic_DNA"/>
</dbReference>
<name>A0ABY4M581_9ACTN</name>
<dbReference type="PRINTS" id="PR00455">
    <property type="entry name" value="HTHTETR"/>
</dbReference>
<evidence type="ECO:0000256" key="3">
    <source>
        <dbReference type="ARBA" id="ARBA00023163"/>
    </source>
</evidence>
<dbReference type="PROSITE" id="PS50977">
    <property type="entry name" value="HTH_TETR_2"/>
    <property type="match status" value="1"/>
</dbReference>
<feature type="DNA-binding region" description="H-T-H motif" evidence="4">
    <location>
        <begin position="40"/>
        <end position="59"/>
    </location>
</feature>
<dbReference type="InterPro" id="IPR050109">
    <property type="entry name" value="HTH-type_TetR-like_transc_reg"/>
</dbReference>
<keyword evidence="7" id="KW-1185">Reference proteome</keyword>
<dbReference type="SUPFAM" id="SSF46689">
    <property type="entry name" value="Homeodomain-like"/>
    <property type="match status" value="1"/>
</dbReference>
<evidence type="ECO:0000256" key="4">
    <source>
        <dbReference type="PROSITE-ProRule" id="PRU00335"/>
    </source>
</evidence>
<dbReference type="InterPro" id="IPR047923">
    <property type="entry name" value="ArpA-like"/>
</dbReference>
<keyword evidence="2 4" id="KW-0238">DNA-binding</keyword>
<dbReference type="PANTHER" id="PTHR30055:SF234">
    <property type="entry name" value="HTH-TYPE TRANSCRIPTIONAL REGULATOR BETI"/>
    <property type="match status" value="1"/>
</dbReference>
<dbReference type="RefSeq" id="WP_248863705.1">
    <property type="nucleotide sequence ID" value="NZ_CP086322.1"/>
</dbReference>
<keyword evidence="3" id="KW-0804">Transcription</keyword>
<dbReference type="Gene3D" id="1.10.357.10">
    <property type="entry name" value="Tetracycline Repressor, domain 2"/>
    <property type="match status" value="1"/>
</dbReference>
<evidence type="ECO:0000256" key="2">
    <source>
        <dbReference type="ARBA" id="ARBA00023125"/>
    </source>
</evidence>
<organism evidence="6 7">
    <name type="scientific">Streptomyces halobius</name>
    <dbReference type="NCBI Taxonomy" id="2879846"/>
    <lineage>
        <taxon>Bacteria</taxon>
        <taxon>Bacillati</taxon>
        <taxon>Actinomycetota</taxon>
        <taxon>Actinomycetes</taxon>
        <taxon>Kitasatosporales</taxon>
        <taxon>Streptomycetaceae</taxon>
        <taxon>Streptomyces</taxon>
    </lineage>
</organism>
<keyword evidence="1" id="KW-0805">Transcription regulation</keyword>
<dbReference type="PANTHER" id="PTHR30055">
    <property type="entry name" value="HTH-TYPE TRANSCRIPTIONAL REGULATOR RUTR"/>
    <property type="match status" value="1"/>
</dbReference>
<proteinExistence type="predicted"/>
<accession>A0ABY4M581</accession>
<evidence type="ECO:0000259" key="5">
    <source>
        <dbReference type="PROSITE" id="PS50977"/>
    </source>
</evidence>
<gene>
    <name evidence="6" type="ORF">K9S39_14275</name>
</gene>
<evidence type="ECO:0000313" key="6">
    <source>
        <dbReference type="EMBL" id="UQA92843.1"/>
    </source>
</evidence>
<dbReference type="NCBIfam" id="NF041196">
    <property type="entry name" value="ScbR_bind_reg"/>
    <property type="match status" value="1"/>
</dbReference>
<sequence>MTHDGRAERTPQQERSIRTRSRILECAATLFDRHGYPMTTVGDIAKEAEVTRGALYYHFRDKQAVAAAIFEEQFEGMSVPPQHLRVQELVDATYLLVYGLRINPIQRGAARLTMEQGTDRVDRTRVMQMWIDFVVSILSEAQKQGEVRPEVDVNRASRYFVAAFAGVQNMSQAFTKRHDLDEYLTDMWQYTLPAIVSDGVMAKLMLDPERGAQLARHGMALAS</sequence>
<feature type="domain" description="HTH tetR-type" evidence="5">
    <location>
        <begin position="17"/>
        <end position="77"/>
    </location>
</feature>
<evidence type="ECO:0000256" key="1">
    <source>
        <dbReference type="ARBA" id="ARBA00023015"/>
    </source>
</evidence>
<dbReference type="PROSITE" id="PS01081">
    <property type="entry name" value="HTH_TETR_1"/>
    <property type="match status" value="1"/>
</dbReference>
<dbReference type="InterPro" id="IPR009057">
    <property type="entry name" value="Homeodomain-like_sf"/>
</dbReference>
<dbReference type="SUPFAM" id="SSF48498">
    <property type="entry name" value="Tetracyclin repressor-like, C-terminal domain"/>
    <property type="match status" value="1"/>
</dbReference>
<evidence type="ECO:0000313" key="7">
    <source>
        <dbReference type="Proteomes" id="UP000830115"/>
    </source>
</evidence>